<dbReference type="KEGG" id="emv:HQR01_13695"/>
<accession>A0A7D3Y1B0</accession>
<evidence type="ECO:0000313" key="3">
    <source>
        <dbReference type="Proteomes" id="UP000504693"/>
    </source>
</evidence>
<dbReference type="InterPro" id="IPR051781">
    <property type="entry name" value="Metallo-dep_Hydrolase"/>
</dbReference>
<dbReference type="SUPFAM" id="SSF51556">
    <property type="entry name" value="Metallo-dependent hydrolases"/>
    <property type="match status" value="1"/>
</dbReference>
<feature type="domain" description="Amidohydrolase-related" evidence="1">
    <location>
        <begin position="89"/>
        <end position="418"/>
    </location>
</feature>
<dbReference type="PANTHER" id="PTHR43135">
    <property type="entry name" value="ALPHA-D-RIBOSE 1-METHYLPHOSPHONATE 5-TRIPHOSPHATE DIPHOSPHATASE"/>
    <property type="match status" value="1"/>
</dbReference>
<name>A0A7D3Y1B0_9SPHN</name>
<dbReference type="Gene3D" id="1.20.58.520">
    <property type="entry name" value="Amidohydrolase"/>
    <property type="match status" value="1"/>
</dbReference>
<dbReference type="RefSeq" id="WP_173215493.1">
    <property type="nucleotide sequence ID" value="NZ_CP053921.1"/>
</dbReference>
<dbReference type="InterPro" id="IPR032466">
    <property type="entry name" value="Metal_Hydrolase"/>
</dbReference>
<sequence>MTAGAAVALAWSVQARASSTNDAQPYACGSAGESLLIEGVTTVDFRGERPDVRSGVSVLVQGGRIARIVDHASEIDDDVTVVDGTGLTMIPGLYDMHAHVWDQTELAAQLMHGVTTVRNLSGMPFHLRLSQQVEQGEVCGARLLTSGPILNSAGPDAQIYHQIVSTAEEARAAVRQQYQVGYRRIKVYSNLAPDAFAAASDEAAGLGMAITGHTPEGKRTFDTNGHISFELDFEKVMQVPFETVEHVESLAWHGLHGEIDPAGARSIARQLAEKGQTVTPTLIAHQNLVEVAQSGGAYAYRAGIGTMSPLARLVAGQSIARWSQEDPRRERERAEFYQAFTRMLDEEGVQIVAGSDSGIFVNVPGLSLIEEVELLAEALQSPFKAIKAATATPASVLGLAGRSGCVAASCAADLVLYRCNPLQDPRCLRQPEAVIFRGHLIDAEELRGQTGLASLANAHDNERTFANVFEGFAAQGNPITPEQLGAAIGGK</sequence>
<dbReference type="AlphaFoldDB" id="A0A7D3Y1B0"/>
<keyword evidence="3" id="KW-1185">Reference proteome</keyword>
<dbReference type="PANTHER" id="PTHR43135:SF3">
    <property type="entry name" value="ALPHA-D-RIBOSE 1-METHYLPHOSPHONATE 5-TRIPHOSPHATE DIPHOSPHATASE"/>
    <property type="match status" value="1"/>
</dbReference>
<dbReference type="SUPFAM" id="SSF51338">
    <property type="entry name" value="Composite domain of metallo-dependent hydrolases"/>
    <property type="match status" value="1"/>
</dbReference>
<dbReference type="Gene3D" id="3.30.110.90">
    <property type="entry name" value="Amidohydrolase"/>
    <property type="match status" value="1"/>
</dbReference>
<dbReference type="Gene3D" id="2.30.40.10">
    <property type="entry name" value="Urease, subunit C, domain 1"/>
    <property type="match status" value="1"/>
</dbReference>
<dbReference type="InterPro" id="IPR006680">
    <property type="entry name" value="Amidohydro-rel"/>
</dbReference>
<dbReference type="GO" id="GO:0016810">
    <property type="term" value="F:hydrolase activity, acting on carbon-nitrogen (but not peptide) bonds"/>
    <property type="evidence" value="ECO:0007669"/>
    <property type="project" value="InterPro"/>
</dbReference>
<dbReference type="Gene3D" id="3.40.50.10910">
    <property type="entry name" value="Amidohydrolase"/>
    <property type="match status" value="1"/>
</dbReference>
<keyword evidence="2" id="KW-0378">Hydrolase</keyword>
<dbReference type="Proteomes" id="UP000504693">
    <property type="component" value="Chromosome"/>
</dbReference>
<organism evidence="2 3">
    <name type="scientific">Erythrobacter mangrovi</name>
    <dbReference type="NCBI Taxonomy" id="2739433"/>
    <lineage>
        <taxon>Bacteria</taxon>
        <taxon>Pseudomonadati</taxon>
        <taxon>Pseudomonadota</taxon>
        <taxon>Alphaproteobacteria</taxon>
        <taxon>Sphingomonadales</taxon>
        <taxon>Erythrobacteraceae</taxon>
        <taxon>Erythrobacter/Porphyrobacter group</taxon>
        <taxon>Erythrobacter</taxon>
    </lineage>
</organism>
<protein>
    <submittedName>
        <fullName evidence="2">Amidohydrolase family protein</fullName>
    </submittedName>
</protein>
<evidence type="ECO:0000313" key="2">
    <source>
        <dbReference type="EMBL" id="QKG72332.1"/>
    </source>
</evidence>
<reference evidence="2 3" key="1">
    <citation type="submission" date="2020-05" db="EMBL/GenBank/DDBJ databases">
        <title>Erythrobacter mangrovi sp. nov., isolated from rhizosphere soil of mangrove plant (Kandelia candel).</title>
        <authorList>
            <person name="Ye Y.H."/>
        </authorList>
    </citation>
    <scope>NUCLEOTIDE SEQUENCE [LARGE SCALE GENOMIC DNA]</scope>
    <source>
        <strain evidence="2 3">EB310</strain>
    </source>
</reference>
<evidence type="ECO:0000259" key="1">
    <source>
        <dbReference type="Pfam" id="PF01979"/>
    </source>
</evidence>
<gene>
    <name evidence="2" type="ORF">HQR01_13695</name>
</gene>
<dbReference type="Pfam" id="PF01979">
    <property type="entry name" value="Amidohydro_1"/>
    <property type="match status" value="1"/>
</dbReference>
<proteinExistence type="predicted"/>
<dbReference type="InterPro" id="IPR011059">
    <property type="entry name" value="Metal-dep_hydrolase_composite"/>
</dbReference>
<dbReference type="EMBL" id="CP053921">
    <property type="protein sequence ID" value="QKG72332.1"/>
    <property type="molecule type" value="Genomic_DNA"/>
</dbReference>